<evidence type="ECO:0000256" key="6">
    <source>
        <dbReference type="SAM" id="MobiDB-lite"/>
    </source>
</evidence>
<dbReference type="InterPro" id="IPR017039">
    <property type="entry name" value="Virul_fac_BrkB"/>
</dbReference>
<evidence type="ECO:0000256" key="7">
    <source>
        <dbReference type="SAM" id="Phobius"/>
    </source>
</evidence>
<reference evidence="9" key="2">
    <citation type="submission" date="2012-02" db="EMBL/GenBank/DDBJ databases">
        <title>Complete genome sequence of Blastococcus saxobsidens strain DD2.</title>
        <authorList>
            <person name="Genoscope."/>
        </authorList>
    </citation>
    <scope>NUCLEOTIDE SEQUENCE [LARGE SCALE GENOMIC DNA]</scope>
    <source>
        <strain evidence="9">DD2</strain>
    </source>
</reference>
<dbReference type="GO" id="GO:0005886">
    <property type="term" value="C:plasma membrane"/>
    <property type="evidence" value="ECO:0007669"/>
    <property type="project" value="UniProtKB-SubCell"/>
</dbReference>
<dbReference type="OrthoDB" id="3349406at2"/>
<keyword evidence="9" id="KW-1185">Reference proteome</keyword>
<dbReference type="HOGENOM" id="CLU_070304_0_0_11"/>
<feature type="transmembrane region" description="Helical" evidence="7">
    <location>
        <begin position="39"/>
        <end position="62"/>
    </location>
</feature>
<dbReference type="STRING" id="1146883.BLASA_2815"/>
<evidence type="ECO:0008006" key="10">
    <source>
        <dbReference type="Google" id="ProtNLM"/>
    </source>
</evidence>
<evidence type="ECO:0000256" key="5">
    <source>
        <dbReference type="ARBA" id="ARBA00023136"/>
    </source>
</evidence>
<evidence type="ECO:0000256" key="1">
    <source>
        <dbReference type="ARBA" id="ARBA00004651"/>
    </source>
</evidence>
<dbReference type="Pfam" id="PF03631">
    <property type="entry name" value="Virul_fac_BrkB"/>
    <property type="match status" value="1"/>
</dbReference>
<feature type="region of interest" description="Disordered" evidence="6">
    <location>
        <begin position="320"/>
        <end position="355"/>
    </location>
</feature>
<evidence type="ECO:0000313" key="8">
    <source>
        <dbReference type="EMBL" id="CCG03686.1"/>
    </source>
</evidence>
<dbReference type="KEGG" id="bsd:BLASA_2815"/>
<feature type="transmembrane region" description="Helical" evidence="7">
    <location>
        <begin position="178"/>
        <end position="199"/>
    </location>
</feature>
<evidence type="ECO:0000256" key="3">
    <source>
        <dbReference type="ARBA" id="ARBA00022692"/>
    </source>
</evidence>
<sequence length="355" mass="38238">MPVVARLDAFQARHPAAAFPLAVVYKFVDDRGPHLAALITYYGFVSLFPLLLILTSTLGFLLEDDPGLQQRILESALSDFPLLGPALVENIGGFRGSGAALVIGIVGSLYGGLGVMQAAQAALNRIYAVPRFAQPNPVLSRLRSLLLVVALGLAAVASTGLTAFVSTFSGALPVPEPVVTATVTLASLAINVGIFLVVYQVLTARRLGWRNVAVGAVIAAVLWELLHLLGTYYFGTYVMRSSDVYGVFGVILGLIVWIYLQALVVVLAAEINVVRHRRLYPRSLLTPFTDDVELTTADVRAYTGYARSERYKGFQRVEASFRKDEEQRPADAEGFPGDVAQDDADDAHPPASGHR</sequence>
<organism evidence="8 9">
    <name type="scientific">Blastococcus saxobsidens (strain DD2)</name>
    <dbReference type="NCBI Taxonomy" id="1146883"/>
    <lineage>
        <taxon>Bacteria</taxon>
        <taxon>Bacillati</taxon>
        <taxon>Actinomycetota</taxon>
        <taxon>Actinomycetes</taxon>
        <taxon>Geodermatophilales</taxon>
        <taxon>Geodermatophilaceae</taxon>
        <taxon>Blastococcus</taxon>
    </lineage>
</organism>
<feature type="transmembrane region" description="Helical" evidence="7">
    <location>
        <begin position="145"/>
        <end position="166"/>
    </location>
</feature>
<proteinExistence type="predicted"/>
<dbReference type="EMBL" id="FO117623">
    <property type="protein sequence ID" value="CCG03686.1"/>
    <property type="molecule type" value="Genomic_DNA"/>
</dbReference>
<keyword evidence="3 7" id="KW-0812">Transmembrane</keyword>
<comment type="subcellular location">
    <subcellularLocation>
        <location evidence="1">Cell membrane</location>
        <topology evidence="1">Multi-pass membrane protein</topology>
    </subcellularLocation>
</comment>
<dbReference type="PANTHER" id="PTHR30213">
    <property type="entry name" value="INNER MEMBRANE PROTEIN YHJD"/>
    <property type="match status" value="1"/>
</dbReference>
<feature type="transmembrane region" description="Helical" evidence="7">
    <location>
        <begin position="211"/>
        <end position="234"/>
    </location>
</feature>
<keyword evidence="2" id="KW-1003">Cell membrane</keyword>
<reference evidence="8 9" key="1">
    <citation type="journal article" date="2012" name="J. Bacteriol.">
        <title>Genome Sequence of Blastococcus saxobsidens DD2, a Stone-Inhabiting Bacterium.</title>
        <authorList>
            <person name="Chouaia B."/>
            <person name="Crotti E."/>
            <person name="Brusetti L."/>
            <person name="Daffonchio D."/>
            <person name="Essoussi I."/>
            <person name="Nouioui I."/>
            <person name="Sbissi I."/>
            <person name="Ghodhbane-Gtari F."/>
            <person name="Gtari M."/>
            <person name="Vacherie B."/>
            <person name="Barbe V."/>
            <person name="Medigue C."/>
            <person name="Gury J."/>
            <person name="Pujic P."/>
            <person name="Normand P."/>
        </authorList>
    </citation>
    <scope>NUCLEOTIDE SEQUENCE [LARGE SCALE GENOMIC DNA]</scope>
    <source>
        <strain evidence="8 9">DD2</strain>
    </source>
</reference>
<gene>
    <name evidence="8" type="ordered locus">BLASA_2815</name>
</gene>
<dbReference type="AlphaFoldDB" id="H6RKS0"/>
<evidence type="ECO:0000256" key="2">
    <source>
        <dbReference type="ARBA" id="ARBA00022475"/>
    </source>
</evidence>
<keyword evidence="4 7" id="KW-1133">Transmembrane helix</keyword>
<dbReference type="NCBIfam" id="TIGR00765">
    <property type="entry name" value="yihY_not_rbn"/>
    <property type="match status" value="1"/>
</dbReference>
<evidence type="ECO:0000256" key="4">
    <source>
        <dbReference type="ARBA" id="ARBA00022989"/>
    </source>
</evidence>
<protein>
    <recommendedName>
        <fullName evidence="10">YihY/virulence factor BrkB family protein</fullName>
    </recommendedName>
</protein>
<dbReference type="Proteomes" id="UP000007517">
    <property type="component" value="Chromosome"/>
</dbReference>
<keyword evidence="5 7" id="KW-0472">Membrane</keyword>
<dbReference type="eggNOG" id="COG1295">
    <property type="taxonomic scope" value="Bacteria"/>
</dbReference>
<dbReference type="PANTHER" id="PTHR30213:SF1">
    <property type="entry name" value="INNER MEMBRANE PROTEIN YHJD"/>
    <property type="match status" value="1"/>
</dbReference>
<accession>H6RKS0</accession>
<name>H6RKS0_BLASD</name>
<feature type="transmembrane region" description="Helical" evidence="7">
    <location>
        <begin position="246"/>
        <end position="269"/>
    </location>
</feature>
<feature type="compositionally biased region" description="Basic and acidic residues" evidence="6">
    <location>
        <begin position="320"/>
        <end position="331"/>
    </location>
</feature>
<evidence type="ECO:0000313" key="9">
    <source>
        <dbReference type="Proteomes" id="UP000007517"/>
    </source>
</evidence>
<dbReference type="RefSeq" id="WP_014376569.1">
    <property type="nucleotide sequence ID" value="NC_016943.1"/>
</dbReference>